<evidence type="ECO:0000256" key="11">
    <source>
        <dbReference type="PIRSR" id="PIRSR602401-1"/>
    </source>
</evidence>
<reference evidence="14" key="1">
    <citation type="journal article" date="2016" name="G3 (Bethesda)">
        <title>First Draft Assembly and Annotation of the Genome of a California Endemic Oak Quercus lobata Nee (Fagaceae).</title>
        <authorList>
            <person name="Sork V.L."/>
            <person name="Fitz-Gibbon S.T."/>
            <person name="Puiu D."/>
            <person name="Crepeau M."/>
            <person name="Gugger P.F."/>
            <person name="Sherman R."/>
            <person name="Stevens K."/>
            <person name="Langley C.H."/>
            <person name="Pellegrini M."/>
            <person name="Salzberg S.L."/>
        </authorList>
    </citation>
    <scope>NUCLEOTIDE SEQUENCE [LARGE SCALE GENOMIC DNA]</scope>
    <source>
        <strain evidence="14">cv. SW786</strain>
    </source>
</reference>
<dbReference type="PROSITE" id="PS00086">
    <property type="entry name" value="CYTOCHROME_P450"/>
    <property type="match status" value="1"/>
</dbReference>
<proteinExistence type="inferred from homology"/>
<dbReference type="KEGG" id="qlo:115957353"/>
<feature type="binding site" description="axial binding residue" evidence="11">
    <location>
        <position position="454"/>
    </location>
    <ligand>
        <name>heme</name>
        <dbReference type="ChEBI" id="CHEBI:30413"/>
    </ligand>
    <ligandPart>
        <name>Fe</name>
        <dbReference type="ChEBI" id="CHEBI:18248"/>
    </ligandPart>
</feature>
<dbReference type="GO" id="GO:0020037">
    <property type="term" value="F:heme binding"/>
    <property type="evidence" value="ECO:0007669"/>
    <property type="project" value="InterPro"/>
</dbReference>
<dbReference type="PRINTS" id="PR00463">
    <property type="entry name" value="EP450I"/>
</dbReference>
<sequence length="508" mass="59044">MQFLLLAIFIFLLVLFFLKFLHSIIWVPWKIQAHFSKQGIRGPGYRLIFGNTAETRRMYAKAHSKSMCLESLDHDILHRVIPFYYEWSALYGKTFLYWFGTKPRLTIADPDMIKEALLNTGVSFEKLRFNPLSALFFGQGLIALSGERWAHHRRILNQVFKMETVKAWVPEIVASTRKMLQEWEKERGGRDEFEVDVHKDFHRFSADVISRTAFGSSFEEGKKIFMLQEQQLHLVSQAIRSIYIPGYRFLPTKNNRERWRLEKETRKSIRTLINNNSKVRENSRNLLGLLMSSHKNHNGEEEKLEEDGIIDECKTIYFAGKETSANLLTWALILLAQHQEWQTKAREEVFRICGHTEHPTAENLSQFKIVSMILNETLRLYPLTVLLARETSKRVMLGKLDIPTGTQLYLMMTSVHHDTEIWGTDAHKFNPLRFSEPRKHLASYFPFGLGPTICVGQNLAMVEMKVALAMIIQKYSFILSPAYVHAPIMILSLQPQHGAQLAFKRLIN</sequence>
<evidence type="ECO:0000256" key="12">
    <source>
        <dbReference type="RuleBase" id="RU000461"/>
    </source>
</evidence>
<dbReference type="InterPro" id="IPR050665">
    <property type="entry name" value="Cytochrome_P450_Monooxygen"/>
</dbReference>
<dbReference type="GO" id="GO:0004497">
    <property type="term" value="F:monooxygenase activity"/>
    <property type="evidence" value="ECO:0007669"/>
    <property type="project" value="UniProtKB-KW"/>
</dbReference>
<keyword evidence="7 12" id="KW-0560">Oxidoreductase</keyword>
<comment type="cofactor">
    <cofactor evidence="11">
        <name>heme</name>
        <dbReference type="ChEBI" id="CHEBI:30413"/>
    </cofactor>
</comment>
<evidence type="ECO:0000313" key="13">
    <source>
        <dbReference type="EnsemblPlants" id="QL02p007837:mrna"/>
    </source>
</evidence>
<dbReference type="InterPro" id="IPR036396">
    <property type="entry name" value="Cyt_P450_sf"/>
</dbReference>
<evidence type="ECO:0000313" key="14">
    <source>
        <dbReference type="Proteomes" id="UP000594261"/>
    </source>
</evidence>
<dbReference type="Proteomes" id="UP000594261">
    <property type="component" value="Chromosome 2"/>
</dbReference>
<dbReference type="InterPro" id="IPR017972">
    <property type="entry name" value="Cyt_P450_CS"/>
</dbReference>
<dbReference type="InParanoid" id="A0A7N2QYB3"/>
<dbReference type="GeneID" id="115957353"/>
<dbReference type="InterPro" id="IPR002401">
    <property type="entry name" value="Cyt_P450_E_grp-I"/>
</dbReference>
<dbReference type="GO" id="GO:0005506">
    <property type="term" value="F:iron ion binding"/>
    <property type="evidence" value="ECO:0007669"/>
    <property type="project" value="InterPro"/>
</dbReference>
<organism evidence="13 14">
    <name type="scientific">Quercus lobata</name>
    <name type="common">Valley oak</name>
    <dbReference type="NCBI Taxonomy" id="97700"/>
    <lineage>
        <taxon>Eukaryota</taxon>
        <taxon>Viridiplantae</taxon>
        <taxon>Streptophyta</taxon>
        <taxon>Embryophyta</taxon>
        <taxon>Tracheophyta</taxon>
        <taxon>Spermatophyta</taxon>
        <taxon>Magnoliopsida</taxon>
        <taxon>eudicotyledons</taxon>
        <taxon>Gunneridae</taxon>
        <taxon>Pentapetalae</taxon>
        <taxon>rosids</taxon>
        <taxon>fabids</taxon>
        <taxon>Fagales</taxon>
        <taxon>Fagaceae</taxon>
        <taxon>Quercus</taxon>
    </lineage>
</organism>
<dbReference type="PANTHER" id="PTHR24282:SF211">
    <property type="entry name" value="CYTOCHROME P450-RELATED"/>
    <property type="match status" value="1"/>
</dbReference>
<evidence type="ECO:0000256" key="7">
    <source>
        <dbReference type="ARBA" id="ARBA00023002"/>
    </source>
</evidence>
<dbReference type="Pfam" id="PF00067">
    <property type="entry name" value="p450"/>
    <property type="match status" value="1"/>
</dbReference>
<evidence type="ECO:0000256" key="3">
    <source>
        <dbReference type="ARBA" id="ARBA00022617"/>
    </source>
</evidence>
<dbReference type="PRINTS" id="PR00385">
    <property type="entry name" value="P450"/>
</dbReference>
<keyword evidence="5 11" id="KW-0479">Metal-binding</keyword>
<keyword evidence="3 11" id="KW-0349">Heme</keyword>
<dbReference type="RefSeq" id="XP_030931438.1">
    <property type="nucleotide sequence ID" value="XM_031075578.1"/>
</dbReference>
<evidence type="ECO:0008006" key="15">
    <source>
        <dbReference type="Google" id="ProtNLM"/>
    </source>
</evidence>
<keyword evidence="10" id="KW-0472">Membrane</keyword>
<comment type="similarity">
    <text evidence="2 12">Belongs to the cytochrome P450 family.</text>
</comment>
<dbReference type="PANTHER" id="PTHR24282">
    <property type="entry name" value="CYTOCHROME P450 FAMILY MEMBER"/>
    <property type="match status" value="1"/>
</dbReference>
<dbReference type="OrthoDB" id="1470350at2759"/>
<accession>A0A7N2QYB3</accession>
<evidence type="ECO:0000256" key="2">
    <source>
        <dbReference type="ARBA" id="ARBA00010617"/>
    </source>
</evidence>
<dbReference type="Gene3D" id="1.10.630.10">
    <property type="entry name" value="Cytochrome P450"/>
    <property type="match status" value="1"/>
</dbReference>
<evidence type="ECO:0000256" key="4">
    <source>
        <dbReference type="ARBA" id="ARBA00022692"/>
    </source>
</evidence>
<evidence type="ECO:0000256" key="8">
    <source>
        <dbReference type="ARBA" id="ARBA00023004"/>
    </source>
</evidence>
<dbReference type="FunCoup" id="A0A7N2QYB3">
    <property type="interactions" value="540"/>
</dbReference>
<keyword evidence="6" id="KW-1133">Transmembrane helix</keyword>
<dbReference type="AlphaFoldDB" id="A0A7N2QYB3"/>
<evidence type="ECO:0000256" key="5">
    <source>
        <dbReference type="ARBA" id="ARBA00022723"/>
    </source>
</evidence>
<comment type="subcellular location">
    <subcellularLocation>
        <location evidence="1">Membrane</location>
        <topology evidence="1">Single-pass membrane protein</topology>
    </subcellularLocation>
</comment>
<dbReference type="Gramene" id="QL02p007837:mrna">
    <property type="protein sequence ID" value="QL02p007837:mrna"/>
    <property type="gene ID" value="QL02p007837"/>
</dbReference>
<keyword evidence="8 11" id="KW-0408">Iron</keyword>
<dbReference type="GO" id="GO:0016020">
    <property type="term" value="C:membrane"/>
    <property type="evidence" value="ECO:0007669"/>
    <property type="project" value="UniProtKB-SubCell"/>
</dbReference>
<evidence type="ECO:0000256" key="6">
    <source>
        <dbReference type="ARBA" id="ARBA00022989"/>
    </source>
</evidence>
<dbReference type="SUPFAM" id="SSF48264">
    <property type="entry name" value="Cytochrome P450"/>
    <property type="match status" value="1"/>
</dbReference>
<name>A0A7N2QYB3_QUELO</name>
<keyword evidence="4" id="KW-0812">Transmembrane</keyword>
<dbReference type="OMA" id="LAMTTVY"/>
<dbReference type="EnsemblPlants" id="QL02p007837:mrna">
    <property type="protein sequence ID" value="QL02p007837:mrna"/>
    <property type="gene ID" value="QL02p007837"/>
</dbReference>
<keyword evidence="14" id="KW-1185">Reference proteome</keyword>
<protein>
    <recommendedName>
        <fullName evidence="15">Cytochrome P450 734A1</fullName>
    </recommendedName>
</protein>
<reference evidence="13" key="2">
    <citation type="submission" date="2021-01" db="UniProtKB">
        <authorList>
            <consortium name="EnsemblPlants"/>
        </authorList>
    </citation>
    <scope>IDENTIFICATION</scope>
</reference>
<dbReference type="InterPro" id="IPR001128">
    <property type="entry name" value="Cyt_P450"/>
</dbReference>
<keyword evidence="9 12" id="KW-0503">Monooxygenase</keyword>
<dbReference type="GO" id="GO:0016705">
    <property type="term" value="F:oxidoreductase activity, acting on paired donors, with incorporation or reduction of molecular oxygen"/>
    <property type="evidence" value="ECO:0007669"/>
    <property type="project" value="InterPro"/>
</dbReference>
<evidence type="ECO:0000256" key="9">
    <source>
        <dbReference type="ARBA" id="ARBA00023033"/>
    </source>
</evidence>
<gene>
    <name evidence="13" type="primary">LOC115957353</name>
</gene>
<evidence type="ECO:0000256" key="1">
    <source>
        <dbReference type="ARBA" id="ARBA00004167"/>
    </source>
</evidence>
<evidence type="ECO:0000256" key="10">
    <source>
        <dbReference type="ARBA" id="ARBA00023136"/>
    </source>
</evidence>